<dbReference type="InterPro" id="IPR016919">
    <property type="entry name" value="UCP029416_PTP"/>
</dbReference>
<gene>
    <name evidence="1" type="ORF">O4H49_03715</name>
</gene>
<evidence type="ECO:0000313" key="2">
    <source>
        <dbReference type="Proteomes" id="UP001069802"/>
    </source>
</evidence>
<organism evidence="1 2">
    <name type="scientific">Kiloniella laminariae</name>
    <dbReference type="NCBI Taxonomy" id="454162"/>
    <lineage>
        <taxon>Bacteria</taxon>
        <taxon>Pseudomonadati</taxon>
        <taxon>Pseudomonadota</taxon>
        <taxon>Alphaproteobacteria</taxon>
        <taxon>Rhodospirillales</taxon>
        <taxon>Kiloniellaceae</taxon>
        <taxon>Kiloniella</taxon>
    </lineage>
</organism>
<reference evidence="1" key="1">
    <citation type="submission" date="2022-12" db="EMBL/GenBank/DDBJ databases">
        <title>Bacterial isolates from different developmental stages of Nematostella vectensis.</title>
        <authorList>
            <person name="Fraune S."/>
        </authorList>
    </citation>
    <scope>NUCLEOTIDE SEQUENCE</scope>
    <source>
        <strain evidence="1">G21630-S1</strain>
    </source>
</reference>
<proteinExistence type="predicted"/>
<sequence length="108" mass="12727">MQKLLFICSKNKWRSPTAETLLRKYPQFSVRSAGTASGARRCLSGDDILWADMIFVMEQKHKKRLLTDFRDFLEDTPLHVLDIPDHYQYMDPELVEILEQSFEGYLEI</sequence>
<dbReference type="Gene3D" id="3.40.50.2300">
    <property type="match status" value="1"/>
</dbReference>
<dbReference type="Proteomes" id="UP001069802">
    <property type="component" value="Unassembled WGS sequence"/>
</dbReference>
<dbReference type="PIRSF" id="PIRSF029416">
    <property type="entry name" value="UCP029416_PTP"/>
    <property type="match status" value="1"/>
</dbReference>
<name>A0ABT4LHN2_9PROT</name>
<accession>A0ABT4LHN2</accession>
<dbReference type="RefSeq" id="WP_269422068.1">
    <property type="nucleotide sequence ID" value="NZ_JAPWGY010000001.1"/>
</dbReference>
<protein>
    <recommendedName>
        <fullName evidence="3">Protein-tyrosine-phosphatase</fullName>
    </recommendedName>
</protein>
<evidence type="ECO:0008006" key="3">
    <source>
        <dbReference type="Google" id="ProtNLM"/>
    </source>
</evidence>
<dbReference type="InterPro" id="IPR036196">
    <property type="entry name" value="Ptyr_pPase_sf"/>
</dbReference>
<dbReference type="SUPFAM" id="SSF52788">
    <property type="entry name" value="Phosphotyrosine protein phosphatases I"/>
    <property type="match status" value="1"/>
</dbReference>
<keyword evidence="2" id="KW-1185">Reference proteome</keyword>
<comment type="caution">
    <text evidence="1">The sequence shown here is derived from an EMBL/GenBank/DDBJ whole genome shotgun (WGS) entry which is preliminary data.</text>
</comment>
<evidence type="ECO:0000313" key="1">
    <source>
        <dbReference type="EMBL" id="MCZ4279871.1"/>
    </source>
</evidence>
<dbReference type="EMBL" id="JAPWGY010000001">
    <property type="protein sequence ID" value="MCZ4279871.1"/>
    <property type="molecule type" value="Genomic_DNA"/>
</dbReference>